<dbReference type="InterPro" id="IPR024097">
    <property type="entry name" value="bHLH_ZIP_TF"/>
</dbReference>
<accession>A0A7N0ZUG5</accession>
<feature type="region of interest" description="Disordered" evidence="5">
    <location>
        <begin position="1"/>
        <end position="31"/>
    </location>
</feature>
<feature type="compositionally biased region" description="Polar residues" evidence="5">
    <location>
        <begin position="14"/>
        <end position="31"/>
    </location>
</feature>
<feature type="compositionally biased region" description="Basic and acidic residues" evidence="5">
    <location>
        <begin position="207"/>
        <end position="216"/>
    </location>
</feature>
<evidence type="ECO:0000256" key="4">
    <source>
        <dbReference type="ARBA" id="ARBA00023242"/>
    </source>
</evidence>
<dbReference type="SUPFAM" id="SSF47459">
    <property type="entry name" value="HLH, helix-loop-helix DNA-binding domain"/>
    <property type="match status" value="1"/>
</dbReference>
<organism evidence="7 8">
    <name type="scientific">Kalanchoe fedtschenkoi</name>
    <name type="common">Lavender scallops</name>
    <name type="synonym">South American air plant</name>
    <dbReference type="NCBI Taxonomy" id="63787"/>
    <lineage>
        <taxon>Eukaryota</taxon>
        <taxon>Viridiplantae</taxon>
        <taxon>Streptophyta</taxon>
        <taxon>Embryophyta</taxon>
        <taxon>Tracheophyta</taxon>
        <taxon>Spermatophyta</taxon>
        <taxon>Magnoliopsida</taxon>
        <taxon>eudicotyledons</taxon>
        <taxon>Gunneridae</taxon>
        <taxon>Pentapetalae</taxon>
        <taxon>Saxifragales</taxon>
        <taxon>Crassulaceae</taxon>
        <taxon>Kalanchoe</taxon>
    </lineage>
</organism>
<dbReference type="PANTHER" id="PTHR12565:SF184">
    <property type="entry name" value="BHLH TRANSCRIPTION FACTOR"/>
    <property type="match status" value="1"/>
</dbReference>
<dbReference type="AlphaFoldDB" id="A0A7N0ZUG5"/>
<feature type="domain" description="BHLH" evidence="6">
    <location>
        <begin position="269"/>
        <end position="317"/>
    </location>
</feature>
<evidence type="ECO:0000313" key="7">
    <source>
        <dbReference type="EnsemblPlants" id="Kaladp0037s0422.1.v1.1"/>
    </source>
</evidence>
<dbReference type="OMA" id="IANTGYH"/>
<keyword evidence="3" id="KW-0804">Transcription</keyword>
<reference evidence="7" key="1">
    <citation type="submission" date="2021-01" db="UniProtKB">
        <authorList>
            <consortium name="EnsemblPlants"/>
        </authorList>
    </citation>
    <scope>IDENTIFICATION</scope>
</reference>
<feature type="compositionally biased region" description="Polar residues" evidence="5">
    <location>
        <begin position="234"/>
        <end position="253"/>
    </location>
</feature>
<feature type="region of interest" description="Disordered" evidence="5">
    <location>
        <begin position="165"/>
        <end position="281"/>
    </location>
</feature>
<evidence type="ECO:0000313" key="8">
    <source>
        <dbReference type="Proteomes" id="UP000594263"/>
    </source>
</evidence>
<feature type="compositionally biased region" description="Basic and acidic residues" evidence="5">
    <location>
        <begin position="1"/>
        <end position="10"/>
    </location>
</feature>
<dbReference type="GO" id="GO:0003700">
    <property type="term" value="F:DNA-binding transcription factor activity"/>
    <property type="evidence" value="ECO:0007669"/>
    <property type="project" value="TreeGrafter"/>
</dbReference>
<feature type="compositionally biased region" description="Polar residues" evidence="5">
    <location>
        <begin position="196"/>
        <end position="206"/>
    </location>
</feature>
<comment type="subcellular location">
    <subcellularLocation>
        <location evidence="1">Nucleus</location>
    </subcellularLocation>
</comment>
<protein>
    <recommendedName>
        <fullName evidence="6">BHLH domain-containing protein</fullName>
    </recommendedName>
</protein>
<dbReference type="EnsemblPlants" id="Kaladp0037s0422.1.v1.1">
    <property type="protein sequence ID" value="Kaladp0037s0422.1.v1.1"/>
    <property type="gene ID" value="Kaladp0037s0422.v1.1"/>
</dbReference>
<proteinExistence type="predicted"/>
<keyword evidence="2" id="KW-0805">Transcription regulation</keyword>
<evidence type="ECO:0000256" key="2">
    <source>
        <dbReference type="ARBA" id="ARBA00023015"/>
    </source>
</evidence>
<dbReference type="GO" id="GO:0046983">
    <property type="term" value="F:protein dimerization activity"/>
    <property type="evidence" value="ECO:0007669"/>
    <property type="project" value="InterPro"/>
</dbReference>
<dbReference type="InterPro" id="IPR036638">
    <property type="entry name" value="HLH_DNA-bd_sf"/>
</dbReference>
<dbReference type="GO" id="GO:0005634">
    <property type="term" value="C:nucleus"/>
    <property type="evidence" value="ECO:0007669"/>
    <property type="project" value="UniProtKB-SubCell"/>
</dbReference>
<dbReference type="InterPro" id="IPR011598">
    <property type="entry name" value="bHLH_dom"/>
</dbReference>
<dbReference type="Proteomes" id="UP000594263">
    <property type="component" value="Unplaced"/>
</dbReference>
<dbReference type="PANTHER" id="PTHR12565">
    <property type="entry name" value="STEROL REGULATORY ELEMENT-BINDING PROTEIN"/>
    <property type="match status" value="1"/>
</dbReference>
<evidence type="ECO:0000256" key="5">
    <source>
        <dbReference type="SAM" id="MobiDB-lite"/>
    </source>
</evidence>
<name>A0A7N0ZUG5_KALFE</name>
<evidence type="ECO:0000259" key="6">
    <source>
        <dbReference type="PROSITE" id="PS50888"/>
    </source>
</evidence>
<evidence type="ECO:0000256" key="1">
    <source>
        <dbReference type="ARBA" id="ARBA00004123"/>
    </source>
</evidence>
<keyword evidence="8" id="KW-1185">Reference proteome</keyword>
<dbReference type="Gene3D" id="4.10.280.10">
    <property type="entry name" value="Helix-loop-helix DNA-binding domain"/>
    <property type="match status" value="1"/>
</dbReference>
<evidence type="ECO:0000256" key="3">
    <source>
        <dbReference type="ARBA" id="ARBA00023163"/>
    </source>
</evidence>
<dbReference type="Pfam" id="PF00010">
    <property type="entry name" value="HLH"/>
    <property type="match status" value="1"/>
</dbReference>
<sequence length="317" mass="34500">MGGDADDGKVDLGFQQNSNKSTMSCSTSGMNTNPLPNKVSGIAMSSIPMFKSSAGSDPHFGTHWDPLLAIHQNENFGGGSSMVSHCGYANPPYPIDNQGMSGTHLLQYPSSDSTLVDLPKIQRFGSGNFVDMAGLYGLPALGATASSSCYQNYLSNHEVGIHRHSTDRAGSQDDCQVSEERALEASPNGKRRRSVESASALNSNKMTEGEQQKDMSEGSFDQPSEQDDEKQNQIRRLQNKQSGKQAKDNSQTEDGTKDTYIHVRARRGQATNSHSLAERVRREKISERMKLLQELVPGCNKVDKKTLIALTKPLDCG</sequence>
<dbReference type="Gramene" id="Kaladp0037s0422.1.v1.1">
    <property type="protein sequence ID" value="Kaladp0037s0422.1.v1.1"/>
    <property type="gene ID" value="Kaladp0037s0422.v1.1"/>
</dbReference>
<dbReference type="PROSITE" id="PS50888">
    <property type="entry name" value="BHLH"/>
    <property type="match status" value="1"/>
</dbReference>
<keyword evidence="4" id="KW-0539">Nucleus</keyword>